<dbReference type="GO" id="GO:0051707">
    <property type="term" value="P:response to other organism"/>
    <property type="evidence" value="ECO:0007669"/>
    <property type="project" value="UniProtKB-ARBA"/>
</dbReference>
<dbReference type="Gene3D" id="1.10.8.430">
    <property type="entry name" value="Helical domain of apoptotic protease-activating factors"/>
    <property type="match status" value="1"/>
</dbReference>
<dbReference type="InterPro" id="IPR035897">
    <property type="entry name" value="Toll_tir_struct_dom_sf"/>
</dbReference>
<dbReference type="SUPFAM" id="SSF52058">
    <property type="entry name" value="L domain-like"/>
    <property type="match status" value="2"/>
</dbReference>
<evidence type="ECO:0000259" key="4">
    <source>
        <dbReference type="PROSITE" id="PS50104"/>
    </source>
</evidence>
<reference evidence="5" key="1">
    <citation type="journal article" date="2023" name="Plant J.">
        <title>The genome of the king protea, Protea cynaroides.</title>
        <authorList>
            <person name="Chang J."/>
            <person name="Duong T.A."/>
            <person name="Schoeman C."/>
            <person name="Ma X."/>
            <person name="Roodt D."/>
            <person name="Barker N."/>
            <person name="Li Z."/>
            <person name="Van de Peer Y."/>
            <person name="Mizrachi E."/>
        </authorList>
    </citation>
    <scope>NUCLEOTIDE SEQUENCE</scope>
    <source>
        <tissue evidence="5">Young leaves</tissue>
    </source>
</reference>
<dbReference type="InterPro" id="IPR000157">
    <property type="entry name" value="TIR_dom"/>
</dbReference>
<sequence length="1030" mass="116622">MAAHDGSCNYQVFISYRWEDTGNTFTGFLHSVLKSKGIDAFIDRENLPPGEEMLSNLFQIIRRSKISIPVISKRYADSKWCLIELTEMVERYESKCQTILPIFFDIELQDVKYQTGIVAAAFEKHKEENDEQTLKRWKKALTVVGGILGYQLKDVNGNQSKLVNLVVEWALTESSSRCLADVKNPVGLSARVEEVEDLLKVGSNDSEFVGICGISGIGKTTIAISIYNRNLKKFRASCFLANITKEASKGLEHLQKLLIEGISNEKVNIENVHRGKILIQEKLQGVNVLLVLDDVNSSPQLDALAIEFKWFGRGSRIIITSQDEHILDLAKVDEAKRYHPGELDDKQSLHLFSLHAFSTDQPPEDFKQFCQEVLHLAGGLPLTLEVLGSSLFGIKEKEVWKSMLQRLKHIPPKEVHQKLKISYDNLEVDEQSIFLDAACFFVGWRKDIVISMWEACGFEAVSAIKKLTQRSLLKFTNKVSLAYKESISSCNELRMHSYEELGMHDQIQAMGRGIVSEGSPRNPGKRSRLWSSDDILEVFEEQTGTAMIEGILPSKNYFSWNVCLHREVFSMMSELRFLCINGTKPEVIPRLPSNLRWFTWSGCLLEIVPTNFYHKKLIHMDLSKSRIKKAWTNNPQLENKFQKLKVLSLQDCKDLLESPNFSWFPYLEKLNLNYCHKMATLHNSIGDIKSLLELNLVRTNIKELPESICKLSSLKRLNLSYCYSLEKLPESIGDLKSLVDLDLISTKIEKLPDNICKLSSLERLFLGMCSSVTKLPEPIGDLKSLMDLDVGATKIEELPDSICKLTSLKMLDLYMCSSLQKLPDNICNLNSLVSLVLQIVSTEVESLPELPSTLTHLSIKGCISLRKADFSSLKRLRILKFGGCEKLEEIGGLEETESLEKFQLLACNTIESIPKLPSNLTTLEVRASISVQKLPNLSSLKKLRILNLSNCKKLGEIRGLEGTESLEEFHLLDCDTIESLPELPSTLTFMRIIDCNSLQKLPDLSSLKYLRTVRLQHCKMLEKIRGLEGT</sequence>
<comment type="caution">
    <text evidence="5">The sequence shown here is derived from an EMBL/GenBank/DDBJ whole genome shotgun (WGS) entry which is preliminary data.</text>
</comment>
<dbReference type="Pfam" id="PF00560">
    <property type="entry name" value="LRR_1"/>
    <property type="match status" value="1"/>
</dbReference>
<keyword evidence="2" id="KW-0677">Repeat</keyword>
<dbReference type="AlphaFoldDB" id="A0A9Q0R418"/>
<dbReference type="PRINTS" id="PR00364">
    <property type="entry name" value="DISEASERSIST"/>
</dbReference>
<dbReference type="Proteomes" id="UP001141806">
    <property type="component" value="Unassembled WGS sequence"/>
</dbReference>
<feature type="domain" description="TIR" evidence="4">
    <location>
        <begin position="8"/>
        <end position="174"/>
    </location>
</feature>
<gene>
    <name evidence="5" type="ORF">NE237_033004</name>
</gene>
<dbReference type="Gene3D" id="3.40.50.300">
    <property type="entry name" value="P-loop containing nucleotide triphosphate hydrolases"/>
    <property type="match status" value="1"/>
</dbReference>
<dbReference type="InterPro" id="IPR002182">
    <property type="entry name" value="NB-ARC"/>
</dbReference>
<dbReference type="Gene3D" id="3.40.50.10140">
    <property type="entry name" value="Toll/interleukin-1 receptor homology (TIR) domain"/>
    <property type="match status" value="1"/>
</dbReference>
<dbReference type="InterPro" id="IPR042197">
    <property type="entry name" value="Apaf_helical"/>
</dbReference>
<accession>A0A9Q0R418</accession>
<dbReference type="Pfam" id="PF23598">
    <property type="entry name" value="LRR_14"/>
    <property type="match status" value="1"/>
</dbReference>
<dbReference type="InterPro" id="IPR055414">
    <property type="entry name" value="LRR_R13L4/SHOC2-like"/>
</dbReference>
<dbReference type="OrthoDB" id="1357022at2759"/>
<dbReference type="PROSITE" id="PS50104">
    <property type="entry name" value="TIR"/>
    <property type="match status" value="1"/>
</dbReference>
<dbReference type="SMART" id="SM00369">
    <property type="entry name" value="LRR_TYP"/>
    <property type="match status" value="3"/>
</dbReference>
<dbReference type="InterPro" id="IPR044974">
    <property type="entry name" value="Disease_R_plants"/>
</dbReference>
<keyword evidence="3" id="KW-0611">Plant defense</keyword>
<name>A0A9Q0R418_9MAGN</name>
<dbReference type="PANTHER" id="PTHR11017:SF385">
    <property type="entry name" value="DISEASE RESISTANCE PROTEIN (TIR-NBS-LRR CLASS)-RELATED"/>
    <property type="match status" value="1"/>
</dbReference>
<dbReference type="SUPFAM" id="SSF52540">
    <property type="entry name" value="P-loop containing nucleoside triphosphate hydrolases"/>
    <property type="match status" value="1"/>
</dbReference>
<dbReference type="PANTHER" id="PTHR11017">
    <property type="entry name" value="LEUCINE-RICH REPEAT-CONTAINING PROTEIN"/>
    <property type="match status" value="1"/>
</dbReference>
<dbReference type="Pfam" id="PF00931">
    <property type="entry name" value="NB-ARC"/>
    <property type="match status" value="1"/>
</dbReference>
<keyword evidence="1" id="KW-0433">Leucine-rich repeat</keyword>
<organism evidence="5 6">
    <name type="scientific">Protea cynaroides</name>
    <dbReference type="NCBI Taxonomy" id="273540"/>
    <lineage>
        <taxon>Eukaryota</taxon>
        <taxon>Viridiplantae</taxon>
        <taxon>Streptophyta</taxon>
        <taxon>Embryophyta</taxon>
        <taxon>Tracheophyta</taxon>
        <taxon>Spermatophyta</taxon>
        <taxon>Magnoliopsida</taxon>
        <taxon>Proteales</taxon>
        <taxon>Proteaceae</taxon>
        <taxon>Protea</taxon>
    </lineage>
</organism>
<evidence type="ECO:0000256" key="3">
    <source>
        <dbReference type="ARBA" id="ARBA00022821"/>
    </source>
</evidence>
<proteinExistence type="predicted"/>
<evidence type="ECO:0000313" key="5">
    <source>
        <dbReference type="EMBL" id="KAJ4982167.1"/>
    </source>
</evidence>
<evidence type="ECO:0000256" key="1">
    <source>
        <dbReference type="ARBA" id="ARBA00022614"/>
    </source>
</evidence>
<dbReference type="InterPro" id="IPR003591">
    <property type="entry name" value="Leu-rich_rpt_typical-subtyp"/>
</dbReference>
<dbReference type="EMBL" id="JAMYWD010000001">
    <property type="protein sequence ID" value="KAJ4982167.1"/>
    <property type="molecule type" value="Genomic_DNA"/>
</dbReference>
<evidence type="ECO:0000313" key="6">
    <source>
        <dbReference type="Proteomes" id="UP001141806"/>
    </source>
</evidence>
<protein>
    <recommendedName>
        <fullName evidence="4">TIR domain-containing protein</fullName>
    </recommendedName>
</protein>
<dbReference type="InterPro" id="IPR027417">
    <property type="entry name" value="P-loop_NTPase"/>
</dbReference>
<dbReference type="InterPro" id="IPR001611">
    <property type="entry name" value="Leu-rich_rpt"/>
</dbReference>
<dbReference type="GO" id="GO:0006952">
    <property type="term" value="P:defense response"/>
    <property type="evidence" value="ECO:0007669"/>
    <property type="project" value="UniProtKB-KW"/>
</dbReference>
<dbReference type="GO" id="GO:0007165">
    <property type="term" value="P:signal transduction"/>
    <property type="evidence" value="ECO:0007669"/>
    <property type="project" value="InterPro"/>
</dbReference>
<keyword evidence="6" id="KW-1185">Reference proteome</keyword>
<dbReference type="Gene3D" id="3.80.10.10">
    <property type="entry name" value="Ribonuclease Inhibitor"/>
    <property type="match status" value="3"/>
</dbReference>
<dbReference type="SUPFAM" id="SSF52200">
    <property type="entry name" value="Toll/Interleukin receptor TIR domain"/>
    <property type="match status" value="1"/>
</dbReference>
<evidence type="ECO:0000256" key="2">
    <source>
        <dbReference type="ARBA" id="ARBA00022737"/>
    </source>
</evidence>
<dbReference type="SMART" id="SM00255">
    <property type="entry name" value="TIR"/>
    <property type="match status" value="1"/>
</dbReference>
<dbReference type="Pfam" id="PF01582">
    <property type="entry name" value="TIR"/>
    <property type="match status" value="1"/>
</dbReference>
<dbReference type="InterPro" id="IPR032675">
    <property type="entry name" value="LRR_dom_sf"/>
</dbReference>
<dbReference type="SMART" id="SM00382">
    <property type="entry name" value="AAA"/>
    <property type="match status" value="1"/>
</dbReference>
<dbReference type="GO" id="GO:0043531">
    <property type="term" value="F:ADP binding"/>
    <property type="evidence" value="ECO:0007669"/>
    <property type="project" value="InterPro"/>
</dbReference>
<dbReference type="InterPro" id="IPR003593">
    <property type="entry name" value="AAA+_ATPase"/>
</dbReference>